<dbReference type="KEGG" id="pary:A4V02_10290"/>
<evidence type="ECO:0000313" key="2">
    <source>
        <dbReference type="Proteomes" id="UP000186351"/>
    </source>
</evidence>
<dbReference type="Proteomes" id="UP000186351">
    <property type="component" value="Chromosome"/>
</dbReference>
<dbReference type="AlphaFoldDB" id="A0A1B1SB92"/>
<gene>
    <name evidence="1" type="ORF">A4V02_10290</name>
</gene>
<evidence type="ECO:0000313" key="1">
    <source>
        <dbReference type="EMBL" id="ANU64062.1"/>
    </source>
</evidence>
<dbReference type="STRING" id="1796646.A4V02_10290"/>
<dbReference type="EMBL" id="CP015402">
    <property type="protein sequence ID" value="ANU64062.1"/>
    <property type="molecule type" value="Genomic_DNA"/>
</dbReference>
<reference evidence="2" key="1">
    <citation type="submission" date="2016-04" db="EMBL/GenBank/DDBJ databases">
        <title>Complete Genome Sequences of Twelve Strains of a Stable Defined Moderately Diverse Mouse Microbiota 2 (sDMDMm2).</title>
        <authorList>
            <person name="Uchimura Y."/>
            <person name="Wyss M."/>
            <person name="Brugiroux S."/>
            <person name="Limenitakis J.P."/>
            <person name="Stecher B."/>
            <person name="McCoy K.D."/>
            <person name="Macpherson A.J."/>
        </authorList>
    </citation>
    <scope>NUCLEOTIDE SEQUENCE [LARGE SCALE GENOMIC DNA]</scope>
    <source>
        <strain evidence="2">YL27</strain>
    </source>
</reference>
<accession>A0A1B1SB92</accession>
<proteinExistence type="predicted"/>
<name>A0A1B1SB92_9BACT</name>
<protein>
    <submittedName>
        <fullName evidence="1">Uncharacterized protein</fullName>
    </submittedName>
</protein>
<organism evidence="1 2">
    <name type="scientific">Muribaculum intestinale</name>
    <dbReference type="NCBI Taxonomy" id="1796646"/>
    <lineage>
        <taxon>Bacteria</taxon>
        <taxon>Pseudomonadati</taxon>
        <taxon>Bacteroidota</taxon>
        <taxon>Bacteroidia</taxon>
        <taxon>Bacteroidales</taxon>
        <taxon>Muribaculaceae</taxon>
        <taxon>Muribaculum</taxon>
    </lineage>
</organism>
<sequence>MTACRFHVLDGPVIPWKIENRSEIRITMITGYGGEDYFVPSDFVSQAIITMPPMTRHQAYRNNAHDLDTELKLHSNIEFHFLLEDRSEINSIDISTVKKSMAYFRLNKQWMNDHNWTIIFPDDCTVNPDLWKICDLDAFVEKYGPLKAKGWDEVWQKWEENKRTGEVETEMAEFPPLYCE</sequence>
<keyword evidence="2" id="KW-1185">Reference proteome</keyword>
<accession>A0A1Z2XHD1</accession>